<keyword evidence="1" id="KW-0472">Membrane</keyword>
<dbReference type="InterPro" id="IPR029058">
    <property type="entry name" value="AB_hydrolase_fold"/>
</dbReference>
<accession>K8FB93</accession>
<keyword evidence="1" id="KW-0812">Transmembrane</keyword>
<sequence length="471" mass="54462">MGTLDLELGHKSWSFLFYLFHHFPRLMLGIGPDAVFVCIGYVLRFMNRMGLNRTRIMMSHGWTYDKEEGFRCPMSIRERLVNACAKNETAEAAEIKWEDKTKEKWKYWSYAQRREYELCCEIGEFASLGISTKELKYDATLSCLGMTKVMRVWRTDEDLRTCKRFCILLPFTGDEGFYLRKDRSQELVAKGVCCLIPELPYYGSRRALEGQTEFFMRSISDYSTKALVSYADVVALTAHVKETLAMHNHESGSLVISGCSIGGYYCVPAAILAQLLTKNKKMRKSKRSVNLKIGVSAFCGWLSFDNWFQDEEKMPMAVLLTNLEMLANVRMSSLDKMPTNVREAYLGAMKETNLKKKRIKMRETLALFLDDMGSWSQFEWRIKKRAKEEKTEKKLLNIDGILDAVSFAHARHDKFIPYSKEKMERELEQVNALSRTKPIVEVLECDHMVAISRKGPAIPLILDTFDRMVYE</sequence>
<dbReference type="Proteomes" id="UP000198341">
    <property type="component" value="Chromosome 12"/>
</dbReference>
<gene>
    <name evidence="2" type="ordered locus">Bathy12g01890</name>
</gene>
<evidence type="ECO:0000313" key="3">
    <source>
        <dbReference type="Proteomes" id="UP000198341"/>
    </source>
</evidence>
<dbReference type="GeneID" id="19012462"/>
<dbReference type="InterPro" id="IPR019149">
    <property type="entry name" value="ABHD18"/>
</dbReference>
<proteinExistence type="predicted"/>
<keyword evidence="1" id="KW-1133">Transmembrane helix</keyword>
<name>K8FB93_9CHLO</name>
<dbReference type="AlphaFoldDB" id="K8FB93"/>
<reference evidence="2 3" key="1">
    <citation type="submission" date="2011-10" db="EMBL/GenBank/DDBJ databases">
        <authorList>
            <person name="Genoscope - CEA"/>
        </authorList>
    </citation>
    <scope>NUCLEOTIDE SEQUENCE [LARGE SCALE GENOMIC DNA]</scope>
    <source>
        <strain evidence="2 3">RCC 1105</strain>
    </source>
</reference>
<keyword evidence="3" id="KW-1185">Reference proteome</keyword>
<dbReference type="KEGG" id="bpg:Bathy12g01890"/>
<feature type="transmembrane region" description="Helical" evidence="1">
    <location>
        <begin position="23"/>
        <end position="43"/>
    </location>
</feature>
<dbReference type="Pfam" id="PF09752">
    <property type="entry name" value="ABHD18"/>
    <property type="match status" value="1"/>
</dbReference>
<organism evidence="2 3">
    <name type="scientific">Bathycoccus prasinos</name>
    <dbReference type="NCBI Taxonomy" id="41875"/>
    <lineage>
        <taxon>Eukaryota</taxon>
        <taxon>Viridiplantae</taxon>
        <taxon>Chlorophyta</taxon>
        <taxon>Mamiellophyceae</taxon>
        <taxon>Mamiellales</taxon>
        <taxon>Bathycoccaceae</taxon>
        <taxon>Bathycoccus</taxon>
    </lineage>
</organism>
<protein>
    <submittedName>
        <fullName evidence="2">Uncharacterized protein</fullName>
    </submittedName>
</protein>
<evidence type="ECO:0000256" key="1">
    <source>
        <dbReference type="SAM" id="Phobius"/>
    </source>
</evidence>
<dbReference type="SUPFAM" id="SSF53474">
    <property type="entry name" value="alpha/beta-Hydrolases"/>
    <property type="match status" value="1"/>
</dbReference>
<dbReference type="Gene3D" id="3.40.50.1820">
    <property type="entry name" value="alpha/beta hydrolase"/>
    <property type="match status" value="1"/>
</dbReference>
<dbReference type="EMBL" id="FO082267">
    <property type="protein sequence ID" value="CCO18868.1"/>
    <property type="molecule type" value="Genomic_DNA"/>
</dbReference>
<evidence type="ECO:0000313" key="2">
    <source>
        <dbReference type="EMBL" id="CCO18868.1"/>
    </source>
</evidence>
<dbReference type="RefSeq" id="XP_007509753.1">
    <property type="nucleotide sequence ID" value="XM_007509691.1"/>
</dbReference>